<dbReference type="InterPro" id="IPR012334">
    <property type="entry name" value="Pectin_lyas_fold"/>
</dbReference>
<evidence type="ECO:0008006" key="4">
    <source>
        <dbReference type="Google" id="ProtNLM"/>
    </source>
</evidence>
<feature type="compositionally biased region" description="Gly residues" evidence="1">
    <location>
        <begin position="485"/>
        <end position="494"/>
    </location>
</feature>
<dbReference type="Gene3D" id="2.160.20.10">
    <property type="entry name" value="Single-stranded right-handed beta-helix, Pectin lyase-like"/>
    <property type="match status" value="1"/>
</dbReference>
<feature type="compositionally biased region" description="Basic and acidic residues" evidence="1">
    <location>
        <begin position="1"/>
        <end position="14"/>
    </location>
</feature>
<feature type="region of interest" description="Disordered" evidence="1">
    <location>
        <begin position="1"/>
        <end position="56"/>
    </location>
</feature>
<dbReference type="Proteomes" id="UP001321018">
    <property type="component" value="Unassembled WGS sequence"/>
</dbReference>
<dbReference type="InterPro" id="IPR006311">
    <property type="entry name" value="TAT_signal"/>
</dbReference>
<feature type="compositionally biased region" description="Low complexity" evidence="1">
    <location>
        <begin position="495"/>
        <end position="510"/>
    </location>
</feature>
<sequence>MTRGPDGRPNDADRGASASADLSAGADVYADADSDTGADADVRNNPRSTIGPTRRGFLRATAGTAAAVAGFSAVTAATPADEYRSVVDLVDDFGADDTGEAPIDDALAEAVALDDVRIDLPEGTYWIADEGFERWRFGEGAESEEVSNVALVGHGDVTLRPTQGTHEPILTLWGERVRLENVRIDQTGHHTSTGVSVVAEEELVVRDVAVDGVGDGPAEPVDSPAEALEGAAAIIVGALDSDGTARVSNVQAPDGSIPYHRKVGCWVNELHEGDLLIEESTFSQFSDNGIYGSGPGPGDGSVRVEHCTFRNNNVSAIRLGTAGSYAKHCTVVIERDEVPVLPWGGLASRAVWLWYDFDGYLQDIDVTCDHPRGMGVYTDQSQAGPITVEDCRFEFDADGSDVVRVHAAEGLLTLENVSIVGDAGDGPAVTVTGRDVAIENLCLRQTGANRDGLHLTGVAGTVDDASIDVSGTRIVADGDVAVGSLGDGGDGSEGGCSSLPARSSSSSRSN</sequence>
<evidence type="ECO:0000256" key="1">
    <source>
        <dbReference type="SAM" id="MobiDB-lite"/>
    </source>
</evidence>
<feature type="region of interest" description="Disordered" evidence="1">
    <location>
        <begin position="485"/>
        <end position="510"/>
    </location>
</feature>
<protein>
    <recommendedName>
        <fullName evidence="4">Right handed beta helix region</fullName>
    </recommendedName>
</protein>
<reference evidence="2" key="1">
    <citation type="submission" date="2022-09" db="EMBL/GenBank/DDBJ databases">
        <title>Enrichment on poylsaccharides allowed isolation of novel metabolic and taxonomic groups of Haloarchaea.</title>
        <authorList>
            <person name="Sorokin D.Y."/>
            <person name="Elcheninov A.G."/>
            <person name="Khizhniak T.V."/>
            <person name="Kolganova T.V."/>
            <person name="Kublanov I.V."/>
        </authorList>
    </citation>
    <scope>NUCLEOTIDE SEQUENCE</scope>
    <source>
        <strain evidence="2">AArc-xg1-1</strain>
    </source>
</reference>
<organism evidence="2 3">
    <name type="scientific">Natronoglomus mannanivorans</name>
    <dbReference type="NCBI Taxonomy" id="2979990"/>
    <lineage>
        <taxon>Archaea</taxon>
        <taxon>Methanobacteriati</taxon>
        <taxon>Methanobacteriota</taxon>
        <taxon>Stenosarchaea group</taxon>
        <taxon>Halobacteria</taxon>
        <taxon>Halobacteriales</taxon>
        <taxon>Natrialbaceae</taxon>
        <taxon>Natronoglomus</taxon>
    </lineage>
</organism>
<dbReference type="PROSITE" id="PS51318">
    <property type="entry name" value="TAT"/>
    <property type="match status" value="1"/>
</dbReference>
<dbReference type="AlphaFoldDB" id="A0AAP2Z0K7"/>
<gene>
    <name evidence="2" type="ORF">OB960_16670</name>
</gene>
<evidence type="ECO:0000313" key="2">
    <source>
        <dbReference type="EMBL" id="MCU4743021.1"/>
    </source>
</evidence>
<dbReference type="InterPro" id="IPR011050">
    <property type="entry name" value="Pectin_lyase_fold/virulence"/>
</dbReference>
<feature type="compositionally biased region" description="Low complexity" evidence="1">
    <location>
        <begin position="15"/>
        <end position="27"/>
    </location>
</feature>
<dbReference type="SUPFAM" id="SSF51126">
    <property type="entry name" value="Pectin lyase-like"/>
    <property type="match status" value="1"/>
</dbReference>
<evidence type="ECO:0000313" key="3">
    <source>
        <dbReference type="Proteomes" id="UP001321018"/>
    </source>
</evidence>
<name>A0AAP2Z0K7_9EURY</name>
<comment type="caution">
    <text evidence="2">The sequence shown here is derived from an EMBL/GenBank/DDBJ whole genome shotgun (WGS) entry which is preliminary data.</text>
</comment>
<proteinExistence type="predicted"/>
<dbReference type="RefSeq" id="WP_338004839.1">
    <property type="nucleotide sequence ID" value="NZ_JAOPKA010000012.1"/>
</dbReference>
<accession>A0AAP2Z0K7</accession>
<dbReference type="EMBL" id="JAOPKA010000012">
    <property type="protein sequence ID" value="MCU4743021.1"/>
    <property type="molecule type" value="Genomic_DNA"/>
</dbReference>